<evidence type="ECO:0000256" key="1">
    <source>
        <dbReference type="ARBA" id="ARBA00022617"/>
    </source>
</evidence>
<keyword evidence="3" id="KW-0408">Iron</keyword>
<dbReference type="EMBL" id="FNFH01000002">
    <property type="protein sequence ID" value="SDJ94061.1"/>
    <property type="molecule type" value="Genomic_DNA"/>
</dbReference>
<dbReference type="SUPFAM" id="SSF46626">
    <property type="entry name" value="Cytochrome c"/>
    <property type="match status" value="1"/>
</dbReference>
<sequence>MRGPRRKTISNQERKMRTLALLFCLIGAVAVAADEFTREDMERWQEQYQRVAQKGRQLWTSGDLGSNGVACAQCHPNAANTHPETYPKFQQQLGRVADLWEMVNWCIRNPLEGEALSADDPKMIAIVSYIHSERKGVPLAPGKH</sequence>
<feature type="chain" id="PRO_5011444036" evidence="4">
    <location>
        <begin position="33"/>
        <end position="144"/>
    </location>
</feature>
<dbReference type="GO" id="GO:0009055">
    <property type="term" value="F:electron transfer activity"/>
    <property type="evidence" value="ECO:0007669"/>
    <property type="project" value="InterPro"/>
</dbReference>
<dbReference type="GO" id="GO:0020037">
    <property type="term" value="F:heme binding"/>
    <property type="evidence" value="ECO:0007669"/>
    <property type="project" value="InterPro"/>
</dbReference>
<dbReference type="InterPro" id="IPR009056">
    <property type="entry name" value="Cyt_c-like_dom"/>
</dbReference>
<proteinExistence type="predicted"/>
<evidence type="ECO:0000313" key="6">
    <source>
        <dbReference type="EMBL" id="SDJ94061.1"/>
    </source>
</evidence>
<protein>
    <submittedName>
        <fullName evidence="6">Thiosulfate dehydrogenase</fullName>
    </submittedName>
</protein>
<keyword evidence="7" id="KW-1185">Reference proteome</keyword>
<dbReference type="InterPro" id="IPR036909">
    <property type="entry name" value="Cyt_c-like_dom_sf"/>
</dbReference>
<dbReference type="STRING" id="658219.SAMN05216212_1240"/>
<dbReference type="Pfam" id="PF21342">
    <property type="entry name" value="SoxA-TsdA_cyt-c"/>
    <property type="match status" value="1"/>
</dbReference>
<feature type="domain" description="Cytochrome c" evidence="5">
    <location>
        <begin position="54"/>
        <end position="138"/>
    </location>
</feature>
<dbReference type="Proteomes" id="UP000199305">
    <property type="component" value="Unassembled WGS sequence"/>
</dbReference>
<organism evidence="6 7">
    <name type="scientific">Microbulbifer yueqingensis</name>
    <dbReference type="NCBI Taxonomy" id="658219"/>
    <lineage>
        <taxon>Bacteria</taxon>
        <taxon>Pseudomonadati</taxon>
        <taxon>Pseudomonadota</taxon>
        <taxon>Gammaproteobacteria</taxon>
        <taxon>Cellvibrionales</taxon>
        <taxon>Microbulbiferaceae</taxon>
        <taxon>Microbulbifer</taxon>
    </lineage>
</organism>
<evidence type="ECO:0000313" key="7">
    <source>
        <dbReference type="Proteomes" id="UP000199305"/>
    </source>
</evidence>
<evidence type="ECO:0000256" key="4">
    <source>
        <dbReference type="SAM" id="SignalP"/>
    </source>
</evidence>
<keyword evidence="4" id="KW-0732">Signal</keyword>
<name>A0A1G8XU34_9GAMM</name>
<accession>A0A1G8XU34</accession>
<gene>
    <name evidence="6" type="ORF">SAMN05216212_1240</name>
</gene>
<evidence type="ECO:0000259" key="5">
    <source>
        <dbReference type="Pfam" id="PF21342"/>
    </source>
</evidence>
<dbReference type="AlphaFoldDB" id="A0A1G8XU34"/>
<evidence type="ECO:0000256" key="3">
    <source>
        <dbReference type="ARBA" id="ARBA00023004"/>
    </source>
</evidence>
<evidence type="ECO:0000256" key="2">
    <source>
        <dbReference type="ARBA" id="ARBA00022723"/>
    </source>
</evidence>
<dbReference type="GO" id="GO:0046872">
    <property type="term" value="F:metal ion binding"/>
    <property type="evidence" value="ECO:0007669"/>
    <property type="project" value="UniProtKB-KW"/>
</dbReference>
<keyword evidence="2" id="KW-0479">Metal-binding</keyword>
<feature type="signal peptide" evidence="4">
    <location>
        <begin position="1"/>
        <end position="32"/>
    </location>
</feature>
<keyword evidence="1" id="KW-0349">Heme</keyword>
<dbReference type="Gene3D" id="1.10.760.10">
    <property type="entry name" value="Cytochrome c-like domain"/>
    <property type="match status" value="1"/>
</dbReference>
<reference evidence="7" key="1">
    <citation type="submission" date="2016-10" db="EMBL/GenBank/DDBJ databases">
        <authorList>
            <person name="Varghese N."/>
            <person name="Submissions S."/>
        </authorList>
    </citation>
    <scope>NUCLEOTIDE SEQUENCE [LARGE SCALE GENOMIC DNA]</scope>
    <source>
        <strain evidence="7">CGMCC 1.10658</strain>
    </source>
</reference>